<evidence type="ECO:0000313" key="5">
    <source>
        <dbReference type="EMBL" id="KAL1841894.1"/>
    </source>
</evidence>
<dbReference type="InterPro" id="IPR007219">
    <property type="entry name" value="XnlR_reg_dom"/>
</dbReference>
<reference evidence="5 6" key="1">
    <citation type="journal article" date="2024" name="Commun. Biol.">
        <title>Comparative genomic analysis of thermophilic fungi reveals convergent evolutionary adaptations and gene losses.</title>
        <authorList>
            <person name="Steindorff A.S."/>
            <person name="Aguilar-Pontes M.V."/>
            <person name="Robinson A.J."/>
            <person name="Andreopoulos B."/>
            <person name="LaButti K."/>
            <person name="Kuo A."/>
            <person name="Mondo S."/>
            <person name="Riley R."/>
            <person name="Otillar R."/>
            <person name="Haridas S."/>
            <person name="Lipzen A."/>
            <person name="Grimwood J."/>
            <person name="Schmutz J."/>
            <person name="Clum A."/>
            <person name="Reid I.D."/>
            <person name="Moisan M.C."/>
            <person name="Butler G."/>
            <person name="Nguyen T.T.M."/>
            <person name="Dewar K."/>
            <person name="Conant G."/>
            <person name="Drula E."/>
            <person name="Henrissat B."/>
            <person name="Hansel C."/>
            <person name="Singer S."/>
            <person name="Hutchinson M.I."/>
            <person name="de Vries R.P."/>
            <person name="Natvig D.O."/>
            <person name="Powell A.J."/>
            <person name="Tsang A."/>
            <person name="Grigoriev I.V."/>
        </authorList>
    </citation>
    <scope>NUCLEOTIDE SEQUENCE [LARGE SCALE GENOMIC DNA]</scope>
    <source>
        <strain evidence="5 6">CBS 620.91</strain>
    </source>
</reference>
<evidence type="ECO:0000256" key="1">
    <source>
        <dbReference type="ARBA" id="ARBA00004123"/>
    </source>
</evidence>
<dbReference type="InterPro" id="IPR050613">
    <property type="entry name" value="Sec_Metabolite_Reg"/>
</dbReference>
<organism evidence="5 6">
    <name type="scientific">Humicola insolens</name>
    <name type="common">Soft-rot fungus</name>
    <dbReference type="NCBI Taxonomy" id="85995"/>
    <lineage>
        <taxon>Eukaryota</taxon>
        <taxon>Fungi</taxon>
        <taxon>Dikarya</taxon>
        <taxon>Ascomycota</taxon>
        <taxon>Pezizomycotina</taxon>
        <taxon>Sordariomycetes</taxon>
        <taxon>Sordariomycetidae</taxon>
        <taxon>Sordariales</taxon>
        <taxon>Chaetomiaceae</taxon>
        <taxon>Mycothermus</taxon>
    </lineage>
</organism>
<evidence type="ECO:0000313" key="6">
    <source>
        <dbReference type="Proteomes" id="UP001583172"/>
    </source>
</evidence>
<dbReference type="PANTHER" id="PTHR31001:SF85">
    <property type="entry name" value="ZN(II)2CYS6 TRANSCRIPTION FACTOR (EUROFUNG)"/>
    <property type="match status" value="1"/>
</dbReference>
<gene>
    <name evidence="5" type="ORF">VTJ49DRAFT_6416</name>
</gene>
<feature type="domain" description="Xylanolytic transcriptional activator regulatory" evidence="4">
    <location>
        <begin position="240"/>
        <end position="313"/>
    </location>
</feature>
<name>A0ABR3VJC4_HUMIN</name>
<protein>
    <recommendedName>
        <fullName evidence="4">Xylanolytic transcriptional activator regulatory domain-containing protein</fullName>
    </recommendedName>
</protein>
<feature type="region of interest" description="Disordered" evidence="3">
    <location>
        <begin position="82"/>
        <end position="103"/>
    </location>
</feature>
<comment type="caution">
    <text evidence="5">The sequence shown here is derived from an EMBL/GenBank/DDBJ whole genome shotgun (WGS) entry which is preliminary data.</text>
</comment>
<evidence type="ECO:0000256" key="3">
    <source>
        <dbReference type="SAM" id="MobiDB-lite"/>
    </source>
</evidence>
<dbReference type="CDD" id="cd12148">
    <property type="entry name" value="fungal_TF_MHR"/>
    <property type="match status" value="1"/>
</dbReference>
<dbReference type="PANTHER" id="PTHR31001">
    <property type="entry name" value="UNCHARACTERIZED TRANSCRIPTIONAL REGULATORY PROTEIN"/>
    <property type="match status" value="1"/>
</dbReference>
<keyword evidence="2" id="KW-0539">Nucleus</keyword>
<evidence type="ECO:0000259" key="4">
    <source>
        <dbReference type="SMART" id="SM00906"/>
    </source>
</evidence>
<sequence>MHQDDSLSQLHQAKYMKMNPELANKNPDADSDTLLALANSARQWQPAGKLVKEGEDMRFIDSPVAAIIYDEVRAMRDIMNKDGADSESECPETPGVDENSNLLLSGDDPTVDLASLWPERGQVTRLWQYYLERVNPLIKIIHVPTLQPLVDASSWGFGGVPKNVEALLFSIFLMTVVSMTPEECKVILDSSKEEALQTFSLAVRLSLIRINFLRSSDLTVLQALMHYLVSLHGRYNRHAVWVLNGVAIRLAQKMGLHRDGTTLGLSPFETEMRRRLWWQIILVDAKYAMLSGLTHSMLPTNYDTKAPTNINDHEFGPATLQPLEGRSGPTEMVFCLLTCKFAKFLMAIPGIESILMLSDAASTTGDPKKRPTPEQQLEYRRALKLFREELLDFFKDYCDKSAGGVHEIAMTMSKHIVDMLSELGTHPEEQPDERKNEVKTASDQLFKHAVSALEHHEAGYEATKGTGFAWFTLLAFQVDLFLYVVGQLGQRLEGPMVERAWRQVGVVYTFHPDLFDLSNRVHAALALHVLTAWSRRKHRIAEQGDALVIETPFYITRLRNTLRETGFAWADEEDRHAPIVSPAQPSSLFMQDPLLGMAGLGYGSELDMIPDFGSSMAWDPFVPPMDGANVAMQEAVAFGPAPVAAAAASGNAPAPMNLADEVMDWQTLQGFGPSSGLGPPGPG</sequence>
<dbReference type="SMART" id="SM00906">
    <property type="entry name" value="Fungal_trans"/>
    <property type="match status" value="1"/>
</dbReference>
<comment type="subcellular location">
    <subcellularLocation>
        <location evidence="1">Nucleus</location>
    </subcellularLocation>
</comment>
<keyword evidence="6" id="KW-1185">Reference proteome</keyword>
<evidence type="ECO:0000256" key="2">
    <source>
        <dbReference type="ARBA" id="ARBA00023242"/>
    </source>
</evidence>
<dbReference type="Proteomes" id="UP001583172">
    <property type="component" value="Unassembled WGS sequence"/>
</dbReference>
<accession>A0ABR3VJC4</accession>
<dbReference type="EMBL" id="JAZGSY010000060">
    <property type="protein sequence ID" value="KAL1841894.1"/>
    <property type="molecule type" value="Genomic_DNA"/>
</dbReference>
<proteinExistence type="predicted"/>
<dbReference type="Pfam" id="PF04082">
    <property type="entry name" value="Fungal_trans"/>
    <property type="match status" value="1"/>
</dbReference>